<evidence type="ECO:0000256" key="5">
    <source>
        <dbReference type="PROSITE-ProRule" id="PRU00118"/>
    </source>
</evidence>
<dbReference type="EMBL" id="LODT01000015">
    <property type="protein sequence ID" value="KYR00390.1"/>
    <property type="molecule type" value="Genomic_DNA"/>
</dbReference>
<dbReference type="Pfam" id="PF01926">
    <property type="entry name" value="MMR_HSR1"/>
    <property type="match status" value="1"/>
</dbReference>
<evidence type="ECO:0000259" key="9">
    <source>
        <dbReference type="PROSITE" id="PS51713"/>
    </source>
</evidence>
<dbReference type="InterPro" id="IPR006073">
    <property type="entry name" value="GTP-bd"/>
</dbReference>
<dbReference type="InterPro" id="IPR015946">
    <property type="entry name" value="KH_dom-like_a/b"/>
</dbReference>
<dbReference type="FunCoup" id="A0A152A2F1">
    <property type="interactions" value="373"/>
</dbReference>
<organism evidence="10 11">
    <name type="scientific">Tieghemostelium lacteum</name>
    <name type="common">Slime mold</name>
    <name type="synonym">Dictyostelium lacteum</name>
    <dbReference type="NCBI Taxonomy" id="361077"/>
    <lineage>
        <taxon>Eukaryota</taxon>
        <taxon>Amoebozoa</taxon>
        <taxon>Evosea</taxon>
        <taxon>Eumycetozoa</taxon>
        <taxon>Dictyostelia</taxon>
        <taxon>Dictyosteliales</taxon>
        <taxon>Raperosteliaceae</taxon>
        <taxon>Tieghemostelium</taxon>
    </lineage>
</organism>
<evidence type="ECO:0000259" key="8">
    <source>
        <dbReference type="PROSITE" id="PS50823"/>
    </source>
</evidence>
<dbReference type="OrthoDB" id="8954335at2759"/>
<evidence type="ECO:0000256" key="1">
    <source>
        <dbReference type="ARBA" id="ARBA00007921"/>
    </source>
</evidence>
<dbReference type="CDD" id="cd04163">
    <property type="entry name" value="Era"/>
    <property type="match status" value="1"/>
</dbReference>
<keyword evidence="3 5" id="KW-0694">RNA-binding</keyword>
<dbReference type="HAMAP" id="MF_00367">
    <property type="entry name" value="GTPase_Era"/>
    <property type="match status" value="1"/>
</dbReference>
<dbReference type="NCBIfam" id="TIGR00436">
    <property type="entry name" value="era"/>
    <property type="match status" value="1"/>
</dbReference>
<dbReference type="GO" id="GO:0000028">
    <property type="term" value="P:ribosomal small subunit assembly"/>
    <property type="evidence" value="ECO:0007669"/>
    <property type="project" value="TreeGrafter"/>
</dbReference>
<dbReference type="InterPro" id="IPR005662">
    <property type="entry name" value="GTPase_Era-like"/>
</dbReference>
<dbReference type="GO" id="GO:0005525">
    <property type="term" value="F:GTP binding"/>
    <property type="evidence" value="ECO:0007669"/>
    <property type="project" value="UniProtKB-UniRule"/>
</dbReference>
<feature type="domain" description="Era-type G" evidence="9">
    <location>
        <begin position="107"/>
        <end position="293"/>
    </location>
</feature>
<evidence type="ECO:0000256" key="6">
    <source>
        <dbReference type="PROSITE-ProRule" id="PRU01050"/>
    </source>
</evidence>
<dbReference type="Pfam" id="PF07650">
    <property type="entry name" value="KH_2"/>
    <property type="match status" value="1"/>
</dbReference>
<keyword evidence="2 6" id="KW-0547">Nucleotide-binding</keyword>
<evidence type="ECO:0000256" key="2">
    <source>
        <dbReference type="ARBA" id="ARBA00022741"/>
    </source>
</evidence>
<dbReference type="Proteomes" id="UP000076078">
    <property type="component" value="Unassembled WGS sequence"/>
</dbReference>
<dbReference type="OMA" id="WAEVDVI"/>
<reference evidence="10 11" key="1">
    <citation type="submission" date="2015-12" db="EMBL/GenBank/DDBJ databases">
        <title>Dictyostelia acquired genes for synthesis and detection of signals that induce cell-type specialization by lateral gene transfer from prokaryotes.</title>
        <authorList>
            <person name="Gloeckner G."/>
            <person name="Schaap P."/>
        </authorList>
    </citation>
    <scope>NUCLEOTIDE SEQUENCE [LARGE SCALE GENOMIC DNA]</scope>
    <source>
        <strain evidence="10 11">TK</strain>
    </source>
</reference>
<dbReference type="NCBIfam" id="NF000908">
    <property type="entry name" value="PRK00089.1"/>
    <property type="match status" value="1"/>
</dbReference>
<comment type="similarity">
    <text evidence="1 6 7">Belongs to the TRAFAC class TrmE-Era-EngA-EngB-Septin-like GTPase superfamily. Era GTPase family.</text>
</comment>
<dbReference type="FunFam" id="3.40.50.300:FF:001190">
    <property type="entry name" value="GTP-binding protein ERG"/>
    <property type="match status" value="1"/>
</dbReference>
<feature type="region of interest" description="G2" evidence="6">
    <location>
        <begin position="141"/>
        <end position="145"/>
    </location>
</feature>
<dbReference type="InterPro" id="IPR030388">
    <property type="entry name" value="G_ERA_dom"/>
</dbReference>
<comment type="caution">
    <text evidence="10">The sequence shown here is derived from an EMBL/GenBank/DDBJ whole genome shotgun (WGS) entry which is preliminary data.</text>
</comment>
<gene>
    <name evidence="10" type="ORF">DLAC_03138</name>
</gene>
<dbReference type="PANTHER" id="PTHR42698:SF1">
    <property type="entry name" value="GTPASE ERA, MITOCHONDRIAL"/>
    <property type="match status" value="1"/>
</dbReference>
<proteinExistence type="inferred from homology"/>
<evidence type="ECO:0000256" key="4">
    <source>
        <dbReference type="ARBA" id="ARBA00023134"/>
    </source>
</evidence>
<dbReference type="GO" id="GO:0043024">
    <property type="term" value="F:ribosomal small subunit binding"/>
    <property type="evidence" value="ECO:0007669"/>
    <property type="project" value="TreeGrafter"/>
</dbReference>
<sequence>MIIRNIFKFNNIFSINSKNVLHKCLNNTMIQPYDKRYQSIMKNRYGIDISPSQHQLNILNENEQKIKEERKQPVKYKRVVKSFDITPPDYDSMLFTLNDPEKVENSKKLNVAVIGAPNAGKSTLINSIVGEKICAVSPVEHTTRDTVLGVYTKDNVQLVFHDTPGIIKNFNRLSNIKEFVNMAWSVVKEADIVMLVVDSTNHNRPDTGYIIDRLSSEMMELLQEFRDQSKDMGKEFILVLNKVDLVQKKEDLIQLISSLNEDNIFSDTFVVSAVNNIKVDGLVDYLVTKSVPGEWQFESTLKTDQTDIFRASEIIKEKLFSTLRMEIPYSVTQNTVGWTEFRNGDLRIDHEFIVKKDIHKAFILGKRGKNISSIYLTAKKVLEQVFNRRVHLFLSVKVKKSINLYNDV</sequence>
<dbReference type="PROSITE" id="PS50823">
    <property type="entry name" value="KH_TYPE_2"/>
    <property type="match status" value="1"/>
</dbReference>
<dbReference type="GO" id="GO:0019843">
    <property type="term" value="F:rRNA binding"/>
    <property type="evidence" value="ECO:0007669"/>
    <property type="project" value="TreeGrafter"/>
</dbReference>
<dbReference type="Gene3D" id="3.40.50.300">
    <property type="entry name" value="P-loop containing nucleotide triphosphate hydrolases"/>
    <property type="match status" value="1"/>
</dbReference>
<name>A0A152A2F1_TIELA</name>
<dbReference type="SUPFAM" id="SSF52540">
    <property type="entry name" value="P-loop containing nucleoside triphosphate hydrolases"/>
    <property type="match status" value="1"/>
</dbReference>
<dbReference type="InterPro" id="IPR027417">
    <property type="entry name" value="P-loop_NTPase"/>
</dbReference>
<dbReference type="InterPro" id="IPR005225">
    <property type="entry name" value="Small_GTP-bd"/>
</dbReference>
<evidence type="ECO:0000313" key="11">
    <source>
        <dbReference type="Proteomes" id="UP000076078"/>
    </source>
</evidence>
<dbReference type="PANTHER" id="PTHR42698">
    <property type="entry name" value="GTPASE ERA"/>
    <property type="match status" value="1"/>
</dbReference>
<feature type="region of interest" description="G3" evidence="6">
    <location>
        <begin position="162"/>
        <end position="165"/>
    </location>
</feature>
<dbReference type="AlphaFoldDB" id="A0A152A2F1"/>
<dbReference type="PRINTS" id="PR00326">
    <property type="entry name" value="GTP1OBG"/>
</dbReference>
<dbReference type="Gene3D" id="3.30.300.20">
    <property type="match status" value="1"/>
</dbReference>
<protein>
    <submittedName>
        <fullName evidence="10">Uncharacterized protein</fullName>
    </submittedName>
</protein>
<dbReference type="PROSITE" id="PS51713">
    <property type="entry name" value="G_ERA"/>
    <property type="match status" value="1"/>
</dbReference>
<feature type="domain" description="KH type-2" evidence="8">
    <location>
        <begin position="323"/>
        <end position="400"/>
    </location>
</feature>
<dbReference type="InterPro" id="IPR004044">
    <property type="entry name" value="KH_dom_type_2"/>
</dbReference>
<evidence type="ECO:0000256" key="7">
    <source>
        <dbReference type="RuleBase" id="RU003761"/>
    </source>
</evidence>
<feature type="region of interest" description="G4" evidence="6">
    <location>
        <begin position="241"/>
        <end position="244"/>
    </location>
</feature>
<feature type="region of interest" description="G1" evidence="6">
    <location>
        <begin position="115"/>
        <end position="122"/>
    </location>
</feature>
<evidence type="ECO:0000313" key="10">
    <source>
        <dbReference type="EMBL" id="KYR00390.1"/>
    </source>
</evidence>
<dbReference type="STRING" id="361077.A0A152A2F1"/>
<dbReference type="InterPro" id="IPR009019">
    <property type="entry name" value="KH_sf_prok-type"/>
</dbReference>
<feature type="region of interest" description="G5" evidence="6">
    <location>
        <begin position="271"/>
        <end position="273"/>
    </location>
</feature>
<evidence type="ECO:0000256" key="3">
    <source>
        <dbReference type="ARBA" id="ARBA00022884"/>
    </source>
</evidence>
<dbReference type="NCBIfam" id="TIGR00231">
    <property type="entry name" value="small_GTP"/>
    <property type="match status" value="1"/>
</dbReference>
<dbReference type="SUPFAM" id="SSF54814">
    <property type="entry name" value="Prokaryotic type KH domain (KH-domain type II)"/>
    <property type="match status" value="1"/>
</dbReference>
<dbReference type="InParanoid" id="A0A152A2F1"/>
<dbReference type="CDD" id="cd22534">
    <property type="entry name" value="KH-II_Era"/>
    <property type="match status" value="1"/>
</dbReference>
<keyword evidence="11" id="KW-1185">Reference proteome</keyword>
<keyword evidence="4 6" id="KW-0342">GTP-binding</keyword>
<accession>A0A152A2F1</accession>